<feature type="transmembrane region" description="Helical" evidence="1">
    <location>
        <begin position="6"/>
        <end position="23"/>
    </location>
</feature>
<feature type="transmembrane region" description="Helical" evidence="1">
    <location>
        <begin position="92"/>
        <end position="115"/>
    </location>
</feature>
<feature type="transmembrane region" description="Helical" evidence="1">
    <location>
        <begin position="169"/>
        <end position="193"/>
    </location>
</feature>
<dbReference type="AlphaFoldDB" id="A0A7W0HQB9"/>
<accession>A0A7W0HQB9</accession>
<feature type="transmembrane region" description="Helical" evidence="1">
    <location>
        <begin position="54"/>
        <end position="72"/>
    </location>
</feature>
<evidence type="ECO:0000313" key="3">
    <source>
        <dbReference type="Proteomes" id="UP000530928"/>
    </source>
</evidence>
<feature type="transmembrane region" description="Helical" evidence="1">
    <location>
        <begin position="261"/>
        <end position="280"/>
    </location>
</feature>
<dbReference type="EMBL" id="JACDUR010000003">
    <property type="protein sequence ID" value="MBA2891744.1"/>
    <property type="molecule type" value="Genomic_DNA"/>
</dbReference>
<dbReference type="RefSeq" id="WP_181610509.1">
    <property type="nucleotide sequence ID" value="NZ_BAABAM010000002.1"/>
</dbReference>
<keyword evidence="1" id="KW-0812">Transmembrane</keyword>
<feature type="transmembrane region" description="Helical" evidence="1">
    <location>
        <begin position="376"/>
        <end position="398"/>
    </location>
</feature>
<keyword evidence="1" id="KW-0472">Membrane</keyword>
<dbReference type="Proteomes" id="UP000530928">
    <property type="component" value="Unassembled WGS sequence"/>
</dbReference>
<protein>
    <submittedName>
        <fullName evidence="2">Uncharacterized protein</fullName>
    </submittedName>
</protein>
<proteinExistence type="predicted"/>
<organism evidence="2 3">
    <name type="scientific">Nonomuraea soli</name>
    <dbReference type="NCBI Taxonomy" id="1032476"/>
    <lineage>
        <taxon>Bacteria</taxon>
        <taxon>Bacillati</taxon>
        <taxon>Actinomycetota</taxon>
        <taxon>Actinomycetes</taxon>
        <taxon>Streptosporangiales</taxon>
        <taxon>Streptosporangiaceae</taxon>
        <taxon>Nonomuraea</taxon>
    </lineage>
</organism>
<keyword evidence="3" id="KW-1185">Reference proteome</keyword>
<feature type="transmembrane region" description="Helical" evidence="1">
    <location>
        <begin position="324"/>
        <end position="347"/>
    </location>
</feature>
<sequence>MLLPLLFLVVIAPAPLLAIVVLASRVRGAVRRDGAGALATRAVAAIRRGTARPVWPGLTAVVVATAALTALFEQAYLATVTQGPRLGFDVALLGITLGLVAMIVCALLSAAGAAAVARARGFAAGTVAGVLALVAVAAGAALAHLPLRAAYLADPGGFPLVPNLADGDLLIPVEAFLFLLTLALPWPVLGAALRTGSPRRRVRDGWQLLLDLATADLPAGRTAWGAALRAELAVIDAPAERRRFALGGTWTALWSGPPRHAWVGAAAVAALVAAGSFGASRWSLAHDRGGVLSFWAVVPGLLLLALTLGTSWRVRSFGAGLRAGALAGFAALVAVLAVGIPEAIVWAERRAGYLSTGDAVPPSWEAAVLDVVRPEFLVAMIGFWAIGAVGGAALGTALGRERHGEHVPQKVQ</sequence>
<evidence type="ECO:0000313" key="2">
    <source>
        <dbReference type="EMBL" id="MBA2891744.1"/>
    </source>
</evidence>
<feature type="transmembrane region" description="Helical" evidence="1">
    <location>
        <begin position="292"/>
        <end position="312"/>
    </location>
</feature>
<evidence type="ECO:0000256" key="1">
    <source>
        <dbReference type="SAM" id="Phobius"/>
    </source>
</evidence>
<gene>
    <name evidence="2" type="ORF">HNR30_003085</name>
</gene>
<comment type="caution">
    <text evidence="2">The sequence shown here is derived from an EMBL/GenBank/DDBJ whole genome shotgun (WGS) entry which is preliminary data.</text>
</comment>
<keyword evidence="1" id="KW-1133">Transmembrane helix</keyword>
<reference evidence="2 3" key="1">
    <citation type="submission" date="2020-07" db="EMBL/GenBank/DDBJ databases">
        <title>Genomic Encyclopedia of Type Strains, Phase IV (KMG-IV): sequencing the most valuable type-strain genomes for metagenomic binning, comparative biology and taxonomic classification.</title>
        <authorList>
            <person name="Goeker M."/>
        </authorList>
    </citation>
    <scope>NUCLEOTIDE SEQUENCE [LARGE SCALE GENOMIC DNA]</scope>
    <source>
        <strain evidence="2 3">DSM 45533</strain>
    </source>
</reference>
<name>A0A7W0HQB9_9ACTN</name>
<feature type="transmembrane region" description="Helical" evidence="1">
    <location>
        <begin position="122"/>
        <end position="145"/>
    </location>
</feature>